<dbReference type="OrthoDB" id="440758at2759"/>
<proteinExistence type="predicted"/>
<accession>A0A812IQ11</accession>
<comment type="caution">
    <text evidence="1">The sequence shown here is derived from an EMBL/GenBank/DDBJ whole genome shotgun (WGS) entry which is preliminary data.</text>
</comment>
<dbReference type="Proteomes" id="UP000604046">
    <property type="component" value="Unassembled WGS sequence"/>
</dbReference>
<dbReference type="EMBL" id="CAJNDS010000299">
    <property type="protein sequence ID" value="CAE7040608.1"/>
    <property type="molecule type" value="Genomic_DNA"/>
</dbReference>
<reference evidence="1" key="1">
    <citation type="submission" date="2021-02" db="EMBL/GenBank/DDBJ databases">
        <authorList>
            <person name="Dougan E. K."/>
            <person name="Rhodes N."/>
            <person name="Thang M."/>
            <person name="Chan C."/>
        </authorList>
    </citation>
    <scope>NUCLEOTIDE SEQUENCE</scope>
</reference>
<keyword evidence="2" id="KW-1185">Reference proteome</keyword>
<name>A0A812IQ11_9DINO</name>
<sequence length="134" mass="14661">MIRVSMSGMDLRGCLRVAAECCSLGACDEARLLDCTSAARDAGSEAVLYYGTAYAPPFPLPAAWALGRRALEFVVENIDDLKMRGEEPEALMGFWLAGLEEHRSATMKTCSRGHLFPDRVGEVGMHGGDPWRHE</sequence>
<organism evidence="1 2">
    <name type="scientific">Symbiodinium natans</name>
    <dbReference type="NCBI Taxonomy" id="878477"/>
    <lineage>
        <taxon>Eukaryota</taxon>
        <taxon>Sar</taxon>
        <taxon>Alveolata</taxon>
        <taxon>Dinophyceae</taxon>
        <taxon>Suessiales</taxon>
        <taxon>Symbiodiniaceae</taxon>
        <taxon>Symbiodinium</taxon>
    </lineage>
</organism>
<evidence type="ECO:0000313" key="1">
    <source>
        <dbReference type="EMBL" id="CAE7040608.1"/>
    </source>
</evidence>
<gene>
    <name evidence="1" type="ORF">SNAT2548_LOCUS4803</name>
</gene>
<dbReference type="AlphaFoldDB" id="A0A812IQ11"/>
<evidence type="ECO:0000313" key="2">
    <source>
        <dbReference type="Proteomes" id="UP000604046"/>
    </source>
</evidence>
<protein>
    <submittedName>
        <fullName evidence="1">Uncharacterized protein</fullName>
    </submittedName>
</protein>